<comment type="caution">
    <text evidence="5">The sequence shown here is derived from an EMBL/GenBank/DDBJ whole genome shotgun (WGS) entry which is preliminary data.</text>
</comment>
<dbReference type="GO" id="GO:0008233">
    <property type="term" value="F:peptidase activity"/>
    <property type="evidence" value="ECO:0007669"/>
    <property type="project" value="UniProtKB-KW"/>
</dbReference>
<dbReference type="InterPro" id="IPR006433">
    <property type="entry name" value="Prohead_protease"/>
</dbReference>
<protein>
    <submittedName>
        <fullName evidence="5">HK97 family phage prohead protease</fullName>
    </submittedName>
</protein>
<keyword evidence="1" id="KW-1188">Viral release from host cell</keyword>
<accession>A0A934HS11</accession>
<name>A0A934HS11_9RHOB</name>
<dbReference type="GO" id="GO:0006508">
    <property type="term" value="P:proteolysis"/>
    <property type="evidence" value="ECO:0007669"/>
    <property type="project" value="UniProtKB-KW"/>
</dbReference>
<evidence type="ECO:0000259" key="4">
    <source>
        <dbReference type="Pfam" id="PF04586"/>
    </source>
</evidence>
<dbReference type="InterPro" id="IPR054613">
    <property type="entry name" value="Peptidase_S78_dom"/>
</dbReference>
<reference evidence="5" key="1">
    <citation type="submission" date="2020-12" db="EMBL/GenBank/DDBJ databases">
        <title>Pontibaca salina gen. nov., sp. nov., isolated from marine sediment.</title>
        <authorList>
            <person name="Bo J."/>
            <person name="Wang S."/>
            <person name="Song X."/>
            <person name="Du Z."/>
        </authorList>
    </citation>
    <scope>NUCLEOTIDE SEQUENCE</scope>
    <source>
        <strain evidence="5">S1109L</strain>
    </source>
</reference>
<keyword evidence="2 5" id="KW-0645">Protease</keyword>
<dbReference type="Proteomes" id="UP000613255">
    <property type="component" value="Unassembled WGS sequence"/>
</dbReference>
<evidence type="ECO:0000256" key="1">
    <source>
        <dbReference type="ARBA" id="ARBA00022612"/>
    </source>
</evidence>
<gene>
    <name evidence="5" type="ORF">JAO82_12540</name>
</gene>
<feature type="domain" description="Prohead serine protease" evidence="4">
    <location>
        <begin position="39"/>
        <end position="164"/>
    </location>
</feature>
<sequence>MLWGSHQGGLELRTEGGETRVRATFPYGRETVLSDGAQPRKEIIASRAFGDRIERREEIHFLSGHDYNKPLAATSAGTLTLRDTDDALEIEATINANTTWARDFLSAHEAGLIRGLSPGFRVRPGGEGIEAQDGAIVRTIKAADLFEISAVTRPAYSDAQIEARNWHPPEGAPEDWARFMNCFNRWR</sequence>
<organism evidence="5 6">
    <name type="scientific">Pontibaca salina</name>
    <dbReference type="NCBI Taxonomy" id="2795731"/>
    <lineage>
        <taxon>Bacteria</taxon>
        <taxon>Pseudomonadati</taxon>
        <taxon>Pseudomonadota</taxon>
        <taxon>Alphaproteobacteria</taxon>
        <taxon>Rhodobacterales</taxon>
        <taxon>Roseobacteraceae</taxon>
        <taxon>Pontibaca</taxon>
    </lineage>
</organism>
<evidence type="ECO:0000256" key="3">
    <source>
        <dbReference type="ARBA" id="ARBA00022801"/>
    </source>
</evidence>
<dbReference type="Pfam" id="PF04586">
    <property type="entry name" value="Peptidase_S78"/>
    <property type="match status" value="1"/>
</dbReference>
<evidence type="ECO:0000313" key="5">
    <source>
        <dbReference type="EMBL" id="MBI6630707.1"/>
    </source>
</evidence>
<keyword evidence="3" id="KW-0378">Hydrolase</keyword>
<dbReference type="RefSeq" id="WP_198686730.1">
    <property type="nucleotide sequence ID" value="NZ_JAEIJD010000012.1"/>
</dbReference>
<evidence type="ECO:0000256" key="2">
    <source>
        <dbReference type="ARBA" id="ARBA00022670"/>
    </source>
</evidence>
<dbReference type="NCBIfam" id="TIGR01543">
    <property type="entry name" value="proheadase_HK97"/>
    <property type="match status" value="1"/>
</dbReference>
<dbReference type="AlphaFoldDB" id="A0A934HS11"/>
<dbReference type="EMBL" id="JAEIJD010000012">
    <property type="protein sequence ID" value="MBI6630707.1"/>
    <property type="molecule type" value="Genomic_DNA"/>
</dbReference>
<evidence type="ECO:0000313" key="6">
    <source>
        <dbReference type="Proteomes" id="UP000613255"/>
    </source>
</evidence>
<keyword evidence="6" id="KW-1185">Reference proteome</keyword>
<proteinExistence type="predicted"/>